<protein>
    <submittedName>
        <fullName evidence="2">Carnitine dehydratase</fullName>
    </submittedName>
</protein>
<keyword evidence="1" id="KW-0808">Transferase</keyword>
<reference evidence="2 3" key="1">
    <citation type="journal article" date="2020" name="Microorganisms">
        <title>Osmotic Adaptation and Compatible Solute Biosynthesis of Phototrophic Bacteria as Revealed from Genome Analyses.</title>
        <authorList>
            <person name="Imhoff J.F."/>
            <person name="Rahn T."/>
            <person name="Kunzel S."/>
            <person name="Keller A."/>
            <person name="Neulinger S.C."/>
        </authorList>
    </citation>
    <scope>NUCLEOTIDE SEQUENCE [LARGE SCALE GENOMIC DNA]</scope>
    <source>
        <strain evidence="2 3">DSM 15382</strain>
    </source>
</reference>
<dbReference type="Gene3D" id="3.30.1540.10">
    <property type="entry name" value="formyl-coa transferase, domain 3"/>
    <property type="match status" value="1"/>
</dbReference>
<dbReference type="Gene3D" id="3.40.50.10540">
    <property type="entry name" value="Crotonobetainyl-coa:carnitine coa-transferase, domain 1"/>
    <property type="match status" value="1"/>
</dbReference>
<evidence type="ECO:0000256" key="1">
    <source>
        <dbReference type="ARBA" id="ARBA00022679"/>
    </source>
</evidence>
<organism evidence="2 3">
    <name type="scientific">Paracraurococcus ruber</name>
    <dbReference type="NCBI Taxonomy" id="77675"/>
    <lineage>
        <taxon>Bacteria</taxon>
        <taxon>Pseudomonadati</taxon>
        <taxon>Pseudomonadota</taxon>
        <taxon>Alphaproteobacteria</taxon>
        <taxon>Acetobacterales</taxon>
        <taxon>Roseomonadaceae</taxon>
        <taxon>Paracraurococcus</taxon>
    </lineage>
</organism>
<keyword evidence="3" id="KW-1185">Reference proteome</keyword>
<dbReference type="SUPFAM" id="SSF89796">
    <property type="entry name" value="CoA-transferase family III (CaiB/BaiF)"/>
    <property type="match status" value="1"/>
</dbReference>
<comment type="caution">
    <text evidence="2">The sequence shown here is derived from an EMBL/GenBank/DDBJ whole genome shotgun (WGS) entry which is preliminary data.</text>
</comment>
<dbReference type="InterPro" id="IPR003673">
    <property type="entry name" value="CoA-Trfase_fam_III"/>
</dbReference>
<dbReference type="Proteomes" id="UP000697995">
    <property type="component" value="Unassembled WGS sequence"/>
</dbReference>
<dbReference type="PANTHER" id="PTHR48228">
    <property type="entry name" value="SUCCINYL-COA--D-CITRAMALATE COA-TRANSFERASE"/>
    <property type="match status" value="1"/>
</dbReference>
<gene>
    <name evidence="2" type="ORF">CKO45_03135</name>
</gene>
<dbReference type="RefSeq" id="WP_133218812.1">
    <property type="nucleotide sequence ID" value="NZ_NRSG01000012.1"/>
</dbReference>
<accession>A0ABS1CS76</accession>
<evidence type="ECO:0000313" key="2">
    <source>
        <dbReference type="EMBL" id="MBK1657223.1"/>
    </source>
</evidence>
<evidence type="ECO:0000313" key="3">
    <source>
        <dbReference type="Proteomes" id="UP000697995"/>
    </source>
</evidence>
<name>A0ABS1CS76_9PROT</name>
<sequence length="412" mass="44647">MPENASQPPPAADAPVMPLQGLRVVDVSSFLAGPFCSTQLAEFGAEVIKLELPVVGDPLRKFGSVHACGETLPWLSECRNKKLATLDLRKPEGAAILKRMCAEADVLVENFQPGTMERWGLGWDVMKEINPRLVMVRISGYGQTGPYSGRPGFGRIGNAFGGLSYLAGYPDRPPVTPGSATIPDYLAGLYGALGVMMALRARDITGRGQMIDIGLYEPIFRILDEIAPAYQTRGYVRERMGPGTVNVVPHSHYPTKDGRWVAIACTSDKIFARLAAAMGVPETAGEGKWGVVKQRDADRAAVDDFVAAWTGRFTRDEVLAVCEEAQVPCGPVYSIAEIFEDPQYAARGNIARVQDDRLGELAIPNVVPRLSDTPGAVKWLGPAMGAHNDEVYRGWLKLPDEEIARLTAAQVI</sequence>
<proteinExistence type="predicted"/>
<dbReference type="PANTHER" id="PTHR48228:SF6">
    <property type="entry name" value="L-CARNITINE COA-TRANSFERASE"/>
    <property type="match status" value="1"/>
</dbReference>
<dbReference type="EMBL" id="NRSG01000012">
    <property type="protein sequence ID" value="MBK1657223.1"/>
    <property type="molecule type" value="Genomic_DNA"/>
</dbReference>
<dbReference type="Pfam" id="PF02515">
    <property type="entry name" value="CoA_transf_3"/>
    <property type="match status" value="1"/>
</dbReference>
<dbReference type="InterPro" id="IPR044855">
    <property type="entry name" value="CoA-Trfase_III_dom3_sf"/>
</dbReference>
<dbReference type="InterPro" id="IPR050509">
    <property type="entry name" value="CoA-transferase_III"/>
</dbReference>
<dbReference type="InterPro" id="IPR023606">
    <property type="entry name" value="CoA-Trfase_III_dom_1_sf"/>
</dbReference>